<name>A0ABV1RTB1_9BACT</name>
<dbReference type="Pfam" id="PF16248">
    <property type="entry name" value="DUF4905"/>
    <property type="match status" value="1"/>
</dbReference>
<reference evidence="1 2" key="1">
    <citation type="submission" date="2024-06" db="EMBL/GenBank/DDBJ databases">
        <title>Pontibacter populi HYL7-15.</title>
        <authorList>
            <person name="Kim M.K."/>
        </authorList>
    </citation>
    <scope>NUCLEOTIDE SEQUENCE [LARGE SCALE GENOMIC DNA]</scope>
    <source>
        <strain evidence="1 2">HYL7-15</strain>
    </source>
</reference>
<keyword evidence="2" id="KW-1185">Reference proteome</keyword>
<organism evidence="1 2">
    <name type="scientific">Pontibacter populi</name>
    <dbReference type="NCBI Taxonomy" id="890055"/>
    <lineage>
        <taxon>Bacteria</taxon>
        <taxon>Pseudomonadati</taxon>
        <taxon>Bacteroidota</taxon>
        <taxon>Cytophagia</taxon>
        <taxon>Cytophagales</taxon>
        <taxon>Hymenobacteraceae</taxon>
        <taxon>Pontibacter</taxon>
    </lineage>
</organism>
<accession>A0ABV1RTB1</accession>
<dbReference type="InterPro" id="IPR032595">
    <property type="entry name" value="DUF4905"/>
</dbReference>
<sequence length="252" mass="28270">MRLDAAANRLAFEVRDADLLLADFYTLSLCNYKLDKLPLPAAKNWWLGLEDAYEGLLFLHGYGDRQVGQHKGILAYNAATINLQWQQPELAFYGVTIDGVLALNLQGQNLKLLQTKTGTIVSQNVSLDGGATAVASFNTVRSQACTYPMLYLEGEPYYSEVCDFLKHKLKVKPVKGIEYAETEQNIFTGFYTEDAHGNLDNTLCVFNLDGELQLQERIAHGLSGIGSDTFIIFNHKLYFIRQRNILVVYSLT</sequence>
<evidence type="ECO:0000313" key="2">
    <source>
        <dbReference type="Proteomes" id="UP001476807"/>
    </source>
</evidence>
<protein>
    <submittedName>
        <fullName evidence="1">DUF4905 domain-containing protein</fullName>
    </submittedName>
</protein>
<comment type="caution">
    <text evidence="1">The sequence shown here is derived from an EMBL/GenBank/DDBJ whole genome shotgun (WGS) entry which is preliminary data.</text>
</comment>
<dbReference type="Proteomes" id="UP001476807">
    <property type="component" value="Unassembled WGS sequence"/>
</dbReference>
<dbReference type="RefSeq" id="WP_350412196.1">
    <property type="nucleotide sequence ID" value="NZ_JBEOKT010000006.1"/>
</dbReference>
<evidence type="ECO:0000313" key="1">
    <source>
        <dbReference type="EMBL" id="MER2997623.1"/>
    </source>
</evidence>
<dbReference type="EMBL" id="JBEOKT010000006">
    <property type="protein sequence ID" value="MER2997623.1"/>
    <property type="molecule type" value="Genomic_DNA"/>
</dbReference>
<gene>
    <name evidence="1" type="ORF">ABS362_08695</name>
</gene>
<proteinExistence type="predicted"/>